<evidence type="ECO:0000313" key="3">
    <source>
        <dbReference type="EMBL" id="KKM02874.1"/>
    </source>
</evidence>
<dbReference type="EMBL" id="LAZR01016820">
    <property type="protein sequence ID" value="KKM02874.1"/>
    <property type="molecule type" value="Genomic_DNA"/>
</dbReference>
<keyword evidence="2" id="KW-0472">Membrane</keyword>
<dbReference type="AlphaFoldDB" id="A0A0F9GVT6"/>
<comment type="caution">
    <text evidence="3">The sequence shown here is derived from an EMBL/GenBank/DDBJ whole genome shotgun (WGS) entry which is preliminary data.</text>
</comment>
<feature type="transmembrane region" description="Helical" evidence="2">
    <location>
        <begin position="139"/>
        <end position="157"/>
    </location>
</feature>
<gene>
    <name evidence="3" type="ORF">LCGC14_1780080</name>
</gene>
<evidence type="ECO:0000256" key="1">
    <source>
        <dbReference type="SAM" id="MobiDB-lite"/>
    </source>
</evidence>
<proteinExistence type="predicted"/>
<organism evidence="3">
    <name type="scientific">marine sediment metagenome</name>
    <dbReference type="NCBI Taxonomy" id="412755"/>
    <lineage>
        <taxon>unclassified sequences</taxon>
        <taxon>metagenomes</taxon>
        <taxon>ecological metagenomes</taxon>
    </lineage>
</organism>
<name>A0A0F9GVT6_9ZZZZ</name>
<keyword evidence="2" id="KW-0812">Transmembrane</keyword>
<keyword evidence="2" id="KW-1133">Transmembrane helix</keyword>
<accession>A0A0F9GVT6</accession>
<evidence type="ECO:0000256" key="2">
    <source>
        <dbReference type="SAM" id="Phobius"/>
    </source>
</evidence>
<sequence length="650" mass="72027">MLRRRHLATALAMLIVLAMLLAAAFMAADWWRHSDWYIRLPLLLIYLTAVGSIAWLALIRPMSQRWSNRQVLSYLDATSPAGRDMLMDLYELCGARDQIQELASEQGRQLADEALASLTPLMKQVRPGQSFMGRATGRWLATAGVVLLAAVVFSAKFPDYAGAGLARLFNPFSDARWPHKTTITVYRADAATRRPMVSRSSGEKMQITPEGVSVPQMEKLPLAAHVTHVTGTPPGRATLFWKSAAGGEWVPKPLEVRDGWAYYEFAEVGEPIIFYIQGGDYVTARMPIHIIERPYVKRVLVDYDYPNYAGIPDRSGVEGGGLYGLQGTKVKLTFELSMPVDEAVFLLEEDLPTDALLTVTARALRDLLARQETLFSRTSRLAEETSTDAQPGSAAKLGQSQGDLARRLVEQVKGMREAAGKQTTFRGDAEVLARAADAAGDLIGDMTKAAKALARGQAGQAKTLQKSAVAAVKGMLAALSKRSRMQPVGNSDTTYAMSVQLRHSGRYSIHLSKDGYTQARKEAHHIRVIEDRPPKVQIVRPMRDLVETRLANIEVAFNASDDYGLRKVEFIYKTETDRLDKEPAKEKVLGDRITGPIDPERTGNATRRVPGQFKWQLRRMDDLPDSGTLTYYVRVLDIYPSPDRPPVTTP</sequence>
<feature type="transmembrane region" description="Helical" evidence="2">
    <location>
        <begin position="37"/>
        <end position="59"/>
    </location>
</feature>
<feature type="region of interest" description="Disordered" evidence="1">
    <location>
        <begin position="379"/>
        <end position="401"/>
    </location>
</feature>
<protein>
    <submittedName>
        <fullName evidence="3">Uncharacterized protein</fullName>
    </submittedName>
</protein>
<feature type="non-terminal residue" evidence="3">
    <location>
        <position position="650"/>
    </location>
</feature>
<reference evidence="3" key="1">
    <citation type="journal article" date="2015" name="Nature">
        <title>Complex archaea that bridge the gap between prokaryotes and eukaryotes.</title>
        <authorList>
            <person name="Spang A."/>
            <person name="Saw J.H."/>
            <person name="Jorgensen S.L."/>
            <person name="Zaremba-Niedzwiedzka K."/>
            <person name="Martijn J."/>
            <person name="Lind A.E."/>
            <person name="van Eijk R."/>
            <person name="Schleper C."/>
            <person name="Guy L."/>
            <person name="Ettema T.J."/>
        </authorList>
    </citation>
    <scope>NUCLEOTIDE SEQUENCE</scope>
</reference>